<dbReference type="PANTHER" id="PTHR46763:SF1">
    <property type="entry name" value="DYNEIN REGULATORY COMPLEX PROTEIN 8"/>
    <property type="match status" value="1"/>
</dbReference>
<dbReference type="SUPFAM" id="SSF47473">
    <property type="entry name" value="EF-hand"/>
    <property type="match status" value="1"/>
</dbReference>
<dbReference type="VEuPathDB" id="FungiDB:AeMF1_017655"/>
<dbReference type="CDD" id="cd06093">
    <property type="entry name" value="PX_domain"/>
    <property type="match status" value="1"/>
</dbReference>
<organism evidence="3 4">
    <name type="scientific">Aphanomyces euteiches</name>
    <dbReference type="NCBI Taxonomy" id="100861"/>
    <lineage>
        <taxon>Eukaryota</taxon>
        <taxon>Sar</taxon>
        <taxon>Stramenopiles</taxon>
        <taxon>Oomycota</taxon>
        <taxon>Saprolegniomycetes</taxon>
        <taxon>Saprolegniales</taxon>
        <taxon>Verrucalvaceae</taxon>
        <taxon>Aphanomyces</taxon>
    </lineage>
</organism>
<dbReference type="GO" id="GO:0035091">
    <property type="term" value="F:phosphatidylinositol binding"/>
    <property type="evidence" value="ECO:0007669"/>
    <property type="project" value="InterPro"/>
</dbReference>
<dbReference type="Proteomes" id="UP000481153">
    <property type="component" value="Unassembled WGS sequence"/>
</dbReference>
<evidence type="ECO:0000313" key="3">
    <source>
        <dbReference type="EMBL" id="KAF0741665.1"/>
    </source>
</evidence>
<dbReference type="InterPro" id="IPR036871">
    <property type="entry name" value="PX_dom_sf"/>
</dbReference>
<dbReference type="InterPro" id="IPR002048">
    <property type="entry name" value="EF_hand_dom"/>
</dbReference>
<dbReference type="Gene3D" id="1.10.238.10">
    <property type="entry name" value="EF-hand"/>
    <property type="match status" value="2"/>
</dbReference>
<protein>
    <recommendedName>
        <fullName evidence="2">EF-hand domain-containing protein</fullName>
    </recommendedName>
</protein>
<dbReference type="PANTHER" id="PTHR46763">
    <property type="entry name" value="DYNEIN REGULATORY COMPLEX PROTEIN 8"/>
    <property type="match status" value="1"/>
</dbReference>
<accession>A0A6G0XMQ4</accession>
<dbReference type="VEuPathDB" id="FungiDB:AeMF1_017657"/>
<dbReference type="GO" id="GO:0005509">
    <property type="term" value="F:calcium ion binding"/>
    <property type="evidence" value="ECO:0007669"/>
    <property type="project" value="InterPro"/>
</dbReference>
<dbReference type="SUPFAM" id="SSF64268">
    <property type="entry name" value="PX domain"/>
    <property type="match status" value="1"/>
</dbReference>
<reference evidence="3 4" key="1">
    <citation type="submission" date="2019-07" db="EMBL/GenBank/DDBJ databases">
        <title>Genomics analysis of Aphanomyces spp. identifies a new class of oomycete effector associated with host adaptation.</title>
        <authorList>
            <person name="Gaulin E."/>
        </authorList>
    </citation>
    <scope>NUCLEOTIDE SEQUENCE [LARGE SCALE GENOMIC DNA]</scope>
    <source>
        <strain evidence="3 4">ATCC 201684</strain>
    </source>
</reference>
<proteinExistence type="predicted"/>
<dbReference type="AlphaFoldDB" id="A0A6G0XMQ4"/>
<dbReference type="Gene3D" id="3.30.1520.10">
    <property type="entry name" value="Phox-like domain"/>
    <property type="match status" value="1"/>
</dbReference>
<feature type="region of interest" description="Disordered" evidence="1">
    <location>
        <begin position="380"/>
        <end position="408"/>
    </location>
</feature>
<dbReference type="InterPro" id="IPR011992">
    <property type="entry name" value="EF-hand-dom_pair"/>
</dbReference>
<name>A0A6G0XMQ4_9STRA</name>
<keyword evidence="4" id="KW-1185">Reference proteome</keyword>
<dbReference type="EMBL" id="VJMJ01000036">
    <property type="protein sequence ID" value="KAF0741665.1"/>
    <property type="molecule type" value="Genomic_DNA"/>
</dbReference>
<gene>
    <name evidence="3" type="ORF">Ae201684_003338</name>
</gene>
<sequence length="427" mass="48120">MATDSAADLDAILRARIRNAFEMFDKDRKGCVIQEYVDGFAEAHEGNGRREVSTIMRYLGAYPSEKDIIKKILPEMQEDEPSTFVTYDKFEKKMLEVLYSHEYEPDTDETVLAAFRVLDADKKGYIDAEVMKDLLVTKGTPFREKELEGKSLFAELSLSSIIQWKGIFQIASRRVQRAPDRTCSPDTSCMATFVGHRCILASLNEQSKHARKGESPVCSMASCRPIMSAAKPSFRDIVVRSIEPCVRPNLAFVEYAVEMANQKTGLVWTIHRRFSMFMELQNAIDALFGTTHCVHCTELNDRVQQLELPPKWWGLTRLWGPTEADLKLRARMFASYVSGLIQLGATKMYRQCPLVADGYLHLVMSFLASMSNGGEISKIEQKTAPRAPPASESSSVKPVPPKMIRRKSSGKFKALETIFEQDPAVVC</sequence>
<dbReference type="SMART" id="SM00054">
    <property type="entry name" value="EFh"/>
    <property type="match status" value="2"/>
</dbReference>
<evidence type="ECO:0000313" key="4">
    <source>
        <dbReference type="Proteomes" id="UP000481153"/>
    </source>
</evidence>
<feature type="domain" description="EF-hand" evidence="2">
    <location>
        <begin position="106"/>
        <end position="141"/>
    </location>
</feature>
<evidence type="ECO:0000256" key="1">
    <source>
        <dbReference type="SAM" id="MobiDB-lite"/>
    </source>
</evidence>
<evidence type="ECO:0000259" key="2">
    <source>
        <dbReference type="PROSITE" id="PS50222"/>
    </source>
</evidence>
<dbReference type="PROSITE" id="PS50222">
    <property type="entry name" value="EF_HAND_2"/>
    <property type="match status" value="1"/>
</dbReference>
<comment type="caution">
    <text evidence="3">The sequence shown here is derived from an EMBL/GenBank/DDBJ whole genome shotgun (WGS) entry which is preliminary data.</text>
</comment>